<evidence type="ECO:0000256" key="6">
    <source>
        <dbReference type="SAM" id="MobiDB-lite"/>
    </source>
</evidence>
<evidence type="ECO:0000256" key="1">
    <source>
        <dbReference type="ARBA" id="ARBA00004123"/>
    </source>
</evidence>
<evidence type="ECO:0000313" key="9">
    <source>
        <dbReference type="Proteomes" id="UP000319731"/>
    </source>
</evidence>
<dbReference type="Proteomes" id="UP000319731">
    <property type="component" value="Unassembled WGS sequence"/>
</dbReference>
<comment type="subcellular location">
    <subcellularLocation>
        <location evidence="1">Nucleus</location>
    </subcellularLocation>
</comment>
<organism evidence="8 9">
    <name type="scientific">Synchytrium microbalum</name>
    <dbReference type="NCBI Taxonomy" id="1806994"/>
    <lineage>
        <taxon>Eukaryota</taxon>
        <taxon>Fungi</taxon>
        <taxon>Fungi incertae sedis</taxon>
        <taxon>Chytridiomycota</taxon>
        <taxon>Chytridiomycota incertae sedis</taxon>
        <taxon>Chytridiomycetes</taxon>
        <taxon>Synchytriales</taxon>
        <taxon>Synchytriaceae</taxon>
        <taxon>Synchytrium</taxon>
    </lineage>
</organism>
<dbReference type="InterPro" id="IPR052207">
    <property type="entry name" value="Max-like/E-box_TFs"/>
</dbReference>
<feature type="region of interest" description="Disordered" evidence="6">
    <location>
        <begin position="65"/>
        <end position="115"/>
    </location>
</feature>
<evidence type="ECO:0000256" key="5">
    <source>
        <dbReference type="ARBA" id="ARBA00023242"/>
    </source>
</evidence>
<dbReference type="PANTHER" id="PTHR15741">
    <property type="entry name" value="BASIC HELIX-LOOP-HELIX ZIP TRANSCRIPTION FACTOR"/>
    <property type="match status" value="1"/>
</dbReference>
<evidence type="ECO:0000313" key="8">
    <source>
        <dbReference type="EMBL" id="TPX38249.1"/>
    </source>
</evidence>
<dbReference type="GO" id="GO:0005634">
    <property type="term" value="C:nucleus"/>
    <property type="evidence" value="ECO:0007669"/>
    <property type="project" value="UniProtKB-SubCell"/>
</dbReference>
<dbReference type="InterPro" id="IPR036638">
    <property type="entry name" value="HLH_DNA-bd_sf"/>
</dbReference>
<comment type="caution">
    <text evidence="8">The sequence shown here is derived from an EMBL/GenBank/DDBJ whole genome shotgun (WGS) entry which is preliminary data.</text>
</comment>
<dbReference type="RefSeq" id="XP_031027963.1">
    <property type="nucleotide sequence ID" value="XM_031166312.1"/>
</dbReference>
<feature type="region of interest" description="Disordered" evidence="6">
    <location>
        <begin position="355"/>
        <end position="659"/>
    </location>
</feature>
<feature type="compositionally biased region" description="Low complexity" evidence="6">
    <location>
        <begin position="565"/>
        <end position="607"/>
    </location>
</feature>
<name>A0A507CGB8_9FUNG</name>
<dbReference type="Gene3D" id="4.10.280.10">
    <property type="entry name" value="Helix-loop-helix DNA-binding domain"/>
    <property type="match status" value="1"/>
</dbReference>
<feature type="region of interest" description="Disordered" evidence="6">
    <location>
        <begin position="252"/>
        <end position="276"/>
    </location>
</feature>
<evidence type="ECO:0000256" key="4">
    <source>
        <dbReference type="ARBA" id="ARBA00023163"/>
    </source>
</evidence>
<gene>
    <name evidence="8" type="ORF">SmJEL517_g00382</name>
</gene>
<keyword evidence="3" id="KW-0238">DNA-binding</keyword>
<dbReference type="PROSITE" id="PS50888">
    <property type="entry name" value="BHLH"/>
    <property type="match status" value="1"/>
</dbReference>
<feature type="compositionally biased region" description="Basic and acidic residues" evidence="6">
    <location>
        <begin position="366"/>
        <end position="375"/>
    </location>
</feature>
<dbReference type="OrthoDB" id="5778525at2759"/>
<feature type="region of interest" description="Disordered" evidence="6">
    <location>
        <begin position="197"/>
        <end position="228"/>
    </location>
</feature>
<dbReference type="SUPFAM" id="SSF47459">
    <property type="entry name" value="HLH, helix-loop-helix DNA-binding domain"/>
    <property type="match status" value="1"/>
</dbReference>
<feature type="compositionally biased region" description="Basic and acidic residues" evidence="6">
    <location>
        <begin position="639"/>
        <end position="659"/>
    </location>
</feature>
<dbReference type="GeneID" id="42001609"/>
<dbReference type="GO" id="GO:0000981">
    <property type="term" value="F:DNA-binding transcription factor activity, RNA polymerase II-specific"/>
    <property type="evidence" value="ECO:0007669"/>
    <property type="project" value="TreeGrafter"/>
</dbReference>
<evidence type="ECO:0000256" key="2">
    <source>
        <dbReference type="ARBA" id="ARBA00023015"/>
    </source>
</evidence>
<dbReference type="InterPro" id="IPR011598">
    <property type="entry name" value="bHLH_dom"/>
</dbReference>
<protein>
    <recommendedName>
        <fullName evidence="7">BHLH domain-containing protein</fullName>
    </recommendedName>
</protein>
<proteinExistence type="predicted"/>
<dbReference type="AlphaFoldDB" id="A0A507CGB8"/>
<feature type="compositionally biased region" description="Basic and acidic residues" evidence="6">
    <location>
        <begin position="93"/>
        <end position="102"/>
    </location>
</feature>
<reference evidence="8 9" key="1">
    <citation type="journal article" date="2019" name="Sci. Rep.">
        <title>Comparative genomics of chytrid fungi reveal insights into the obligate biotrophic and pathogenic lifestyle of Synchytrium endobioticum.</title>
        <authorList>
            <person name="van de Vossenberg B.T.L.H."/>
            <person name="Warris S."/>
            <person name="Nguyen H.D.T."/>
            <person name="van Gent-Pelzer M.P.E."/>
            <person name="Joly D.L."/>
            <person name="van de Geest H.C."/>
            <person name="Bonants P.J.M."/>
            <person name="Smith D.S."/>
            <person name="Levesque C.A."/>
            <person name="van der Lee T.A.J."/>
        </authorList>
    </citation>
    <scope>NUCLEOTIDE SEQUENCE [LARGE SCALE GENOMIC DNA]</scope>
    <source>
        <strain evidence="8 9">JEL517</strain>
    </source>
</reference>
<dbReference type="GO" id="GO:0000978">
    <property type="term" value="F:RNA polymerase II cis-regulatory region sequence-specific DNA binding"/>
    <property type="evidence" value="ECO:0007669"/>
    <property type="project" value="TreeGrafter"/>
</dbReference>
<dbReference type="STRING" id="1806994.A0A507CGB8"/>
<dbReference type="GO" id="GO:0046983">
    <property type="term" value="F:protein dimerization activity"/>
    <property type="evidence" value="ECO:0007669"/>
    <property type="project" value="InterPro"/>
</dbReference>
<keyword evidence="2" id="KW-0805">Transcription regulation</keyword>
<dbReference type="SMART" id="SM00353">
    <property type="entry name" value="HLH"/>
    <property type="match status" value="1"/>
</dbReference>
<feature type="compositionally biased region" description="Low complexity" evidence="6">
    <location>
        <begin position="410"/>
        <end position="437"/>
    </location>
</feature>
<dbReference type="Pfam" id="PF00010">
    <property type="entry name" value="HLH"/>
    <property type="match status" value="1"/>
</dbReference>
<feature type="compositionally biased region" description="Basic residues" evidence="6">
    <location>
        <begin position="479"/>
        <end position="492"/>
    </location>
</feature>
<evidence type="ECO:0000256" key="3">
    <source>
        <dbReference type="ARBA" id="ARBA00023125"/>
    </source>
</evidence>
<feature type="domain" description="BHLH" evidence="7">
    <location>
        <begin position="647"/>
        <end position="700"/>
    </location>
</feature>
<dbReference type="PANTHER" id="PTHR15741:SF27">
    <property type="entry name" value="TRANSCRIPTION FACTOR AP-4"/>
    <property type="match status" value="1"/>
</dbReference>
<feature type="compositionally biased region" description="Basic residues" evidence="6">
    <location>
        <begin position="529"/>
        <end position="538"/>
    </location>
</feature>
<dbReference type="EMBL" id="QEAO01000001">
    <property type="protein sequence ID" value="TPX38249.1"/>
    <property type="molecule type" value="Genomic_DNA"/>
</dbReference>
<accession>A0A507CGB8</accession>
<sequence length="723" mass="77791">MSRIPNTAQASFYKTPDIQHHQLSHQTSPYNHIYSSSNSFAYKPTSIPPIDAPAEKPVVLPVNKLSPPASPASDPPFLAAMNPGSSKQSLKRKLSDEEEGKRLRSRVSSAGSNGREHEMASYIMPSQSPIPPPIPPATSYFDGASTQYTFPSDLPVALADEYLRFSPLHNPQTDSLLDPTEWQNWEDFLTKLMVDDTPQQQAPSPEKAVTDANKPTGAGQPISSASSSALSSSYNAAPFSNPLVSNSIPPSVPTGPLPLHDTQPLMYGYPQTPHQQHLPLQLSQGRPHNFQPSPLLPMPSSFPPAPAPPPPTVVDTKSSVNMNRRASLEGEIMAAQQLSNLAQHAQQDSLYGRNAVVNNRPAPPVVDRDQLEKPNKHLVGPQPRDKRKEYNPVGASMQDISSSSAGKRLSNPSINGINNSSSSSGLGSGGNSSVISGKPSSPAALAHSIGSPAAILSVKEPEQQPTPSPVSVKIETTRPKRASAKKRPRVATRRPVSSDEEEEEEEADEEEPEPEEDDDDDDAFEARPKSRRQSRSKKASAAARPASRNRRGKRAVSQTSSGLATPNNTNHTNYNNEGDNSNSISTPNNTTTAADQAGSEEASGSESVQVKSENNDGPVNPRGRGGRNSQSAASKRRSGRDLLTEDEKRANHIASEQKRRDLLRNGFASLVDLVPGLKGGAGGSSKSLILERTVEFIRNLEARNEELVDVVASLERRVGEQSK</sequence>
<feature type="compositionally biased region" description="Acidic residues" evidence="6">
    <location>
        <begin position="498"/>
        <end position="523"/>
    </location>
</feature>
<keyword evidence="4" id="KW-0804">Transcription</keyword>
<evidence type="ECO:0000259" key="7">
    <source>
        <dbReference type="PROSITE" id="PS50888"/>
    </source>
</evidence>
<keyword evidence="9" id="KW-1185">Reference proteome</keyword>
<keyword evidence="5" id="KW-0539">Nucleus</keyword>